<dbReference type="WBParaSite" id="nRc.2.0.1.t21023-RA">
    <property type="protein sequence ID" value="nRc.2.0.1.t21023-RA"/>
    <property type="gene ID" value="nRc.2.0.1.g21023"/>
</dbReference>
<keyword evidence="1" id="KW-1185">Reference proteome</keyword>
<sequence>FSGFSIEQGDTIKPTVAVDSSSGCTTLCEKIPQMDSCATIDVSYEPKNPRLTRDECAQQCETNPTCTHYVHTSYKCFIKTADSLEAVLQMLQYHSTNECGFLLKRFKDTVQGAAPAAEEVIEHSRVFHDTI</sequence>
<proteinExistence type="predicted"/>
<evidence type="ECO:0000313" key="1">
    <source>
        <dbReference type="Proteomes" id="UP000887565"/>
    </source>
</evidence>
<organism evidence="1 2">
    <name type="scientific">Romanomermis culicivorax</name>
    <name type="common">Nematode worm</name>
    <dbReference type="NCBI Taxonomy" id="13658"/>
    <lineage>
        <taxon>Eukaryota</taxon>
        <taxon>Metazoa</taxon>
        <taxon>Ecdysozoa</taxon>
        <taxon>Nematoda</taxon>
        <taxon>Enoplea</taxon>
        <taxon>Dorylaimia</taxon>
        <taxon>Mermithida</taxon>
        <taxon>Mermithoidea</taxon>
        <taxon>Mermithidae</taxon>
        <taxon>Romanomermis</taxon>
    </lineage>
</organism>
<accession>A0A915J5M4</accession>
<evidence type="ECO:0000313" key="2">
    <source>
        <dbReference type="WBParaSite" id="nRc.2.0.1.t21023-RA"/>
    </source>
</evidence>
<dbReference type="Gene3D" id="3.50.4.10">
    <property type="entry name" value="Hepatocyte Growth Factor"/>
    <property type="match status" value="1"/>
</dbReference>
<reference evidence="2" key="1">
    <citation type="submission" date="2022-11" db="UniProtKB">
        <authorList>
            <consortium name="WormBaseParasite"/>
        </authorList>
    </citation>
    <scope>IDENTIFICATION</scope>
</reference>
<name>A0A915J5M4_ROMCU</name>
<protein>
    <submittedName>
        <fullName evidence="2">Apple domain-containing protein</fullName>
    </submittedName>
</protein>
<dbReference type="AlphaFoldDB" id="A0A915J5M4"/>
<dbReference type="Proteomes" id="UP000887565">
    <property type="component" value="Unplaced"/>
</dbReference>